<name>A0A3L6QXS3_PANMI</name>
<organism evidence="2 3">
    <name type="scientific">Panicum miliaceum</name>
    <name type="common">Proso millet</name>
    <name type="synonym">Broomcorn millet</name>
    <dbReference type="NCBI Taxonomy" id="4540"/>
    <lineage>
        <taxon>Eukaryota</taxon>
        <taxon>Viridiplantae</taxon>
        <taxon>Streptophyta</taxon>
        <taxon>Embryophyta</taxon>
        <taxon>Tracheophyta</taxon>
        <taxon>Spermatophyta</taxon>
        <taxon>Magnoliopsida</taxon>
        <taxon>Liliopsida</taxon>
        <taxon>Poales</taxon>
        <taxon>Poaceae</taxon>
        <taxon>PACMAD clade</taxon>
        <taxon>Panicoideae</taxon>
        <taxon>Panicodae</taxon>
        <taxon>Paniceae</taxon>
        <taxon>Panicinae</taxon>
        <taxon>Panicum</taxon>
        <taxon>Panicum sect. Panicum</taxon>
    </lineage>
</organism>
<dbReference type="PANTHER" id="PTHR10015">
    <property type="entry name" value="HEAT SHOCK TRANSCRIPTION FACTOR"/>
    <property type="match status" value="1"/>
</dbReference>
<gene>
    <name evidence="2" type="ORF">C2845_PM08G15860</name>
</gene>
<keyword evidence="3" id="KW-1185">Reference proteome</keyword>
<dbReference type="GO" id="GO:0005634">
    <property type="term" value="C:nucleus"/>
    <property type="evidence" value="ECO:0007669"/>
    <property type="project" value="TreeGrafter"/>
</dbReference>
<dbReference type="Gene3D" id="1.10.10.10">
    <property type="entry name" value="Winged helix-like DNA-binding domain superfamily/Winged helix DNA-binding domain"/>
    <property type="match status" value="1"/>
</dbReference>
<comment type="caution">
    <text evidence="2">The sequence shown here is derived from an EMBL/GenBank/DDBJ whole genome shotgun (WGS) entry which is preliminary data.</text>
</comment>
<dbReference type="AlphaFoldDB" id="A0A3L6QXS3"/>
<dbReference type="STRING" id="4540.A0A3L6QXS3"/>
<dbReference type="PANTHER" id="PTHR10015:SF322">
    <property type="entry name" value="HEAT STRESS TRANSCRIPTION FACTOR A-7A"/>
    <property type="match status" value="1"/>
</dbReference>
<dbReference type="Proteomes" id="UP000275267">
    <property type="component" value="Unassembled WGS sequence"/>
</dbReference>
<protein>
    <submittedName>
        <fullName evidence="2">Heat stress transcription factor A-6a-like</fullName>
    </submittedName>
</protein>
<dbReference type="EMBL" id="PQIB02000010">
    <property type="protein sequence ID" value="RLM91801.1"/>
    <property type="molecule type" value="Genomic_DNA"/>
</dbReference>
<dbReference type="GO" id="GO:0034605">
    <property type="term" value="P:cellular response to heat"/>
    <property type="evidence" value="ECO:0007669"/>
    <property type="project" value="TreeGrafter"/>
</dbReference>
<accession>A0A3L6QXS3</accession>
<reference evidence="3" key="1">
    <citation type="journal article" date="2019" name="Nat. Commun.">
        <title>The genome of broomcorn millet.</title>
        <authorList>
            <person name="Zou C."/>
            <person name="Miki D."/>
            <person name="Li D."/>
            <person name="Tang Q."/>
            <person name="Xiao L."/>
            <person name="Rajput S."/>
            <person name="Deng P."/>
            <person name="Jia W."/>
            <person name="Huang R."/>
            <person name="Zhang M."/>
            <person name="Sun Y."/>
            <person name="Hu J."/>
            <person name="Fu X."/>
            <person name="Schnable P.S."/>
            <person name="Li F."/>
            <person name="Zhang H."/>
            <person name="Feng B."/>
            <person name="Zhu X."/>
            <person name="Liu R."/>
            <person name="Schnable J.C."/>
            <person name="Zhu J.-K."/>
            <person name="Zhang H."/>
        </authorList>
    </citation>
    <scope>NUCLEOTIDE SEQUENCE [LARGE SCALE GENOMIC DNA]</scope>
</reference>
<dbReference type="GO" id="GO:0003700">
    <property type="term" value="F:DNA-binding transcription factor activity"/>
    <property type="evidence" value="ECO:0007669"/>
    <property type="project" value="TreeGrafter"/>
</dbReference>
<proteinExistence type="predicted"/>
<dbReference type="GO" id="GO:0006357">
    <property type="term" value="P:regulation of transcription by RNA polymerase II"/>
    <property type="evidence" value="ECO:0007669"/>
    <property type="project" value="TreeGrafter"/>
</dbReference>
<sequence>MASAAKTLAARAGCSLLGRLLASSSPSTPLLRAGLPQLARLQAHAPLAPSVDAYEAEAVARLTSVPGEISFPCGLPSLRFFIDDGTAGLDALRLLAPSGAVRWRPLIGPPLTLCDVVRASVYVDARALSWHHGFEAESLGYLKLSSRKGARSSSVVYAFGCMRLHAFQPGWHLAPSAGTEAPLAAGRLFKMLKPQHLTPHRPLRSQMAASSSSSSPLDTRPSGGSKPGTTRASGGGLELGLAVVAMARGAAAGFRKVNPDRWEFAHESFLSGQKHLLRNIKRRRAPKPQMEAQPANGASICFGQPKDSNEVERLKRDRAALRAEVLTLKQQYISCKSQLVALEERILNNERNQKHAIAFFAKVLSNPAFLRQVLLNYAANKELCSTAKRQRLMENEEQHVGTPLENVKEAALASEANASAASCDGGAIAKHESMPEWNYQEMDNIWDDVWDELDAIPGAEMDQEDKAAARFDVEEFTGRPCGWVDDCPYLVEQMQFVEH</sequence>
<dbReference type="GO" id="GO:0000978">
    <property type="term" value="F:RNA polymerase II cis-regulatory region sequence-specific DNA binding"/>
    <property type="evidence" value="ECO:0007669"/>
    <property type="project" value="TreeGrafter"/>
</dbReference>
<feature type="region of interest" description="Disordered" evidence="1">
    <location>
        <begin position="201"/>
        <end position="234"/>
    </location>
</feature>
<dbReference type="OrthoDB" id="60033at2759"/>
<evidence type="ECO:0000313" key="3">
    <source>
        <dbReference type="Proteomes" id="UP000275267"/>
    </source>
</evidence>
<feature type="region of interest" description="Disordered" evidence="1">
    <location>
        <begin position="285"/>
        <end position="304"/>
    </location>
</feature>
<evidence type="ECO:0000256" key="1">
    <source>
        <dbReference type="SAM" id="MobiDB-lite"/>
    </source>
</evidence>
<evidence type="ECO:0000313" key="2">
    <source>
        <dbReference type="EMBL" id="RLM91801.1"/>
    </source>
</evidence>
<dbReference type="InterPro" id="IPR036388">
    <property type="entry name" value="WH-like_DNA-bd_sf"/>
</dbReference>